<dbReference type="SUPFAM" id="SSF69500">
    <property type="entry name" value="DTD-like"/>
    <property type="match status" value="1"/>
</dbReference>
<dbReference type="Gene3D" id="3.50.80.10">
    <property type="entry name" value="D-tyrosyl-tRNA(Tyr) deacylase"/>
    <property type="match status" value="1"/>
</dbReference>
<comment type="similarity">
    <text evidence="1 2">Belongs to the DTD family.</text>
</comment>
<reference evidence="4" key="1">
    <citation type="journal article" date="2011" name="Environ. Microbiol.">
        <title>Genomic insights into the metabolic potential of the polycyclic aromatic hydrocarbon degrading sulfate-reducing Deltaproteobacterium N47.</title>
        <authorList>
            <person name="Bergmann F."/>
            <person name="Selesi D."/>
            <person name="Weinmaier T."/>
            <person name="Tischler P."/>
            <person name="Rattei T."/>
            <person name="Meckenstock R.U."/>
        </authorList>
    </citation>
    <scope>NUCLEOTIDE SEQUENCE</scope>
</reference>
<dbReference type="FunFam" id="3.50.80.10:FF:000001">
    <property type="entry name" value="D-aminoacyl-tRNA deacylase"/>
    <property type="match status" value="1"/>
</dbReference>
<dbReference type="CDD" id="cd00563">
    <property type="entry name" value="Dtyr_deacylase"/>
    <property type="match status" value="1"/>
</dbReference>
<dbReference type="GO" id="GO:0005737">
    <property type="term" value="C:cytoplasm"/>
    <property type="evidence" value="ECO:0007669"/>
    <property type="project" value="UniProtKB-SubCell"/>
</dbReference>
<dbReference type="HAMAP" id="MF_00518">
    <property type="entry name" value="Deacylase_Dtd"/>
    <property type="match status" value="1"/>
</dbReference>
<sequence>MRAVIQRVKESSVYVAGTTISRIGAGLLVLLGIAKEDTIHDADFLADKILNLRIFEDGQGKMNRSLLDTKGEMLVVSQFTLLGDCRKGRRPSFINAAEPEKANQLYEYFTARVKSGNIKVKTGQFRAMMDVHLVNDGPVTLIVESR</sequence>
<keyword evidence="2" id="KW-0820">tRNA-binding</keyword>
<comment type="domain">
    <text evidence="2">A Gly-cisPro motif from one monomer fits into the active site of the other monomer to allow specific chiral rejection of L-amino acids.</text>
</comment>
<dbReference type="InterPro" id="IPR023509">
    <property type="entry name" value="DTD-like_sf"/>
</dbReference>
<dbReference type="PANTHER" id="PTHR10472:SF5">
    <property type="entry name" value="D-AMINOACYL-TRNA DEACYLASE 1"/>
    <property type="match status" value="1"/>
</dbReference>
<feature type="short sequence motif" description="Gly-cisPro motif, important for rejection of L-amino acids" evidence="2">
    <location>
        <begin position="137"/>
        <end position="138"/>
    </location>
</feature>
<evidence type="ECO:0000313" key="4">
    <source>
        <dbReference type="EMBL" id="CBX29948.1"/>
    </source>
</evidence>
<proteinExistence type="inferred from homology"/>
<dbReference type="GO" id="GO:0019478">
    <property type="term" value="P:D-amino acid catabolic process"/>
    <property type="evidence" value="ECO:0007669"/>
    <property type="project" value="UniProtKB-UniRule"/>
</dbReference>
<dbReference type="Pfam" id="PF02580">
    <property type="entry name" value="Tyr_Deacylase"/>
    <property type="match status" value="1"/>
</dbReference>
<keyword evidence="2" id="KW-0694">RNA-binding</keyword>
<keyword evidence="3" id="KW-1133">Transmembrane helix</keyword>
<comment type="function">
    <text evidence="2">An aminoacyl-tRNA editing enzyme that deacylates mischarged D-aminoacyl-tRNAs. Also deacylates mischarged glycyl-tRNA(Ala), protecting cells against glycine mischarging by AlaRS. Acts via tRNA-based rather than protein-based catalysis; rejects L-amino acids rather than detecting D-amino acids in the active site. By recycling D-aminoacyl-tRNA to D-amino acids and free tRNA molecules, this enzyme counteracts the toxicity associated with the formation of D-aminoacyl-tRNA entities in vivo and helps enforce protein L-homochirality.</text>
</comment>
<evidence type="ECO:0000256" key="3">
    <source>
        <dbReference type="SAM" id="Phobius"/>
    </source>
</evidence>
<gene>
    <name evidence="2" type="primary">dtd</name>
    <name evidence="4" type="ORF">N47_F16430</name>
</gene>
<comment type="catalytic activity">
    <reaction evidence="2">
        <text>glycyl-tRNA(Ala) + H2O = tRNA(Ala) + glycine + H(+)</text>
        <dbReference type="Rhea" id="RHEA:53744"/>
        <dbReference type="Rhea" id="RHEA-COMP:9657"/>
        <dbReference type="Rhea" id="RHEA-COMP:13640"/>
        <dbReference type="ChEBI" id="CHEBI:15377"/>
        <dbReference type="ChEBI" id="CHEBI:15378"/>
        <dbReference type="ChEBI" id="CHEBI:57305"/>
        <dbReference type="ChEBI" id="CHEBI:78442"/>
        <dbReference type="ChEBI" id="CHEBI:78522"/>
    </reaction>
</comment>
<name>E1YHA4_9BACT</name>
<feature type="transmembrane region" description="Helical" evidence="3">
    <location>
        <begin position="12"/>
        <end position="34"/>
    </location>
</feature>
<dbReference type="NCBIfam" id="TIGR00256">
    <property type="entry name" value="D-aminoacyl-tRNA deacylase"/>
    <property type="match status" value="1"/>
</dbReference>
<keyword evidence="2" id="KW-0963">Cytoplasm</keyword>
<organism evidence="4">
    <name type="scientific">uncultured Desulfobacterium sp</name>
    <dbReference type="NCBI Taxonomy" id="201089"/>
    <lineage>
        <taxon>Bacteria</taxon>
        <taxon>Pseudomonadati</taxon>
        <taxon>Thermodesulfobacteriota</taxon>
        <taxon>Desulfobacteria</taxon>
        <taxon>Desulfobacterales</taxon>
        <taxon>Desulfobacteriaceae</taxon>
        <taxon>Desulfobacterium</taxon>
        <taxon>environmental samples</taxon>
    </lineage>
</organism>
<keyword evidence="3" id="KW-0472">Membrane</keyword>
<dbReference type="EMBL" id="FR695873">
    <property type="protein sequence ID" value="CBX29948.1"/>
    <property type="molecule type" value="Genomic_DNA"/>
</dbReference>
<dbReference type="GO" id="GO:0106026">
    <property type="term" value="F:Gly-tRNA(Ala) deacylase activity"/>
    <property type="evidence" value="ECO:0007669"/>
    <property type="project" value="UniProtKB-UniRule"/>
</dbReference>
<dbReference type="EC" id="3.1.1.96" evidence="2"/>
<comment type="subcellular location">
    <subcellularLocation>
        <location evidence="2">Cytoplasm</location>
    </subcellularLocation>
</comment>
<dbReference type="EC" id="3.1.1.-" evidence="2"/>
<comment type="subunit">
    <text evidence="2">Homodimer.</text>
</comment>
<dbReference type="AlphaFoldDB" id="E1YHA4"/>
<dbReference type="InterPro" id="IPR003732">
    <property type="entry name" value="Daa-tRNA_deacyls_DTD"/>
</dbReference>
<evidence type="ECO:0000256" key="2">
    <source>
        <dbReference type="HAMAP-Rule" id="MF_00518"/>
    </source>
</evidence>
<evidence type="ECO:0000256" key="1">
    <source>
        <dbReference type="ARBA" id="ARBA00009673"/>
    </source>
</evidence>
<comment type="catalytic activity">
    <reaction evidence="2">
        <text>a D-aminoacyl-tRNA + H2O = a tRNA + a D-alpha-amino acid + H(+)</text>
        <dbReference type="Rhea" id="RHEA:13953"/>
        <dbReference type="Rhea" id="RHEA-COMP:10123"/>
        <dbReference type="Rhea" id="RHEA-COMP:10124"/>
        <dbReference type="ChEBI" id="CHEBI:15377"/>
        <dbReference type="ChEBI" id="CHEBI:15378"/>
        <dbReference type="ChEBI" id="CHEBI:59871"/>
        <dbReference type="ChEBI" id="CHEBI:78442"/>
        <dbReference type="ChEBI" id="CHEBI:79333"/>
        <dbReference type="EC" id="3.1.1.96"/>
    </reaction>
</comment>
<keyword evidence="3" id="KW-0812">Transmembrane</keyword>
<protein>
    <recommendedName>
        <fullName evidence="2">D-aminoacyl-tRNA deacylase</fullName>
        <shortName evidence="2">DTD</shortName>
        <ecNumber evidence="2">3.1.1.96</ecNumber>
    </recommendedName>
    <alternativeName>
        <fullName evidence="2">Gly-tRNA(Ala) deacylase</fullName>
        <ecNumber evidence="2">3.1.1.-</ecNumber>
    </alternativeName>
</protein>
<keyword evidence="2" id="KW-0378">Hydrolase</keyword>
<dbReference type="GO" id="GO:0051500">
    <property type="term" value="F:D-tyrosyl-tRNA(Tyr) deacylase activity"/>
    <property type="evidence" value="ECO:0007669"/>
    <property type="project" value="TreeGrafter"/>
</dbReference>
<dbReference type="GO" id="GO:0000049">
    <property type="term" value="F:tRNA binding"/>
    <property type="evidence" value="ECO:0007669"/>
    <property type="project" value="UniProtKB-UniRule"/>
</dbReference>
<accession>E1YHA4</accession>
<dbReference type="GO" id="GO:0043908">
    <property type="term" value="F:Ser(Gly)-tRNA(Ala) hydrolase activity"/>
    <property type="evidence" value="ECO:0007669"/>
    <property type="project" value="UniProtKB-UniRule"/>
</dbReference>
<dbReference type="PANTHER" id="PTHR10472">
    <property type="entry name" value="D-TYROSYL-TRNA TYR DEACYLASE"/>
    <property type="match status" value="1"/>
</dbReference>